<protein>
    <recommendedName>
        <fullName evidence="4">Auto-transporter adhesin head GIN domain-containing protein</fullName>
    </recommendedName>
</protein>
<sequence>MKYLTSATAIFAAVMLSSCALKPIPSEYNLVQTKNEEVNLERLGNGTVLIYNDANILHTSDNTSQLNIVLDDKNLGQLRAKDYVIIRLENGKHIFKLRHLDLVNMRSEHVVTVTDSLKVIRVKPTISSNKLEVTNQLPGNWENYEYMNPKK</sequence>
<reference evidence="2" key="1">
    <citation type="submission" date="2021-02" db="EMBL/GenBank/DDBJ databases">
        <title>Salinimicrobium sp. nov. isolated from seawater in Tongyeong, Republic of Korea.</title>
        <authorList>
            <person name="Lee S.-J."/>
        </authorList>
    </citation>
    <scope>NUCLEOTIDE SEQUENCE</scope>
    <source>
        <strain evidence="2">HN-2-9-2</strain>
    </source>
</reference>
<accession>A0ABY6NTS8</accession>
<dbReference type="Proteomes" id="UP001163981">
    <property type="component" value="Chromosome"/>
</dbReference>
<name>A0ABY6NTS8_9FLAO</name>
<evidence type="ECO:0008006" key="4">
    <source>
        <dbReference type="Google" id="ProtNLM"/>
    </source>
</evidence>
<dbReference type="EMBL" id="CP069620">
    <property type="protein sequence ID" value="UZH56051.1"/>
    <property type="molecule type" value="Genomic_DNA"/>
</dbReference>
<evidence type="ECO:0000256" key="1">
    <source>
        <dbReference type="SAM" id="SignalP"/>
    </source>
</evidence>
<feature type="chain" id="PRO_5046919390" description="Auto-transporter adhesin head GIN domain-containing protein" evidence="1">
    <location>
        <begin position="23"/>
        <end position="151"/>
    </location>
</feature>
<evidence type="ECO:0000313" key="2">
    <source>
        <dbReference type="EMBL" id="UZH56051.1"/>
    </source>
</evidence>
<proteinExistence type="predicted"/>
<organism evidence="2 3">
    <name type="scientific">Salinimicrobium tongyeongense</name>
    <dbReference type="NCBI Taxonomy" id="2809707"/>
    <lineage>
        <taxon>Bacteria</taxon>
        <taxon>Pseudomonadati</taxon>
        <taxon>Bacteroidota</taxon>
        <taxon>Flavobacteriia</taxon>
        <taxon>Flavobacteriales</taxon>
        <taxon>Flavobacteriaceae</taxon>
        <taxon>Salinimicrobium</taxon>
    </lineage>
</organism>
<gene>
    <name evidence="2" type="ORF">JRG66_04045</name>
</gene>
<keyword evidence="3" id="KW-1185">Reference proteome</keyword>
<dbReference type="PROSITE" id="PS51257">
    <property type="entry name" value="PROKAR_LIPOPROTEIN"/>
    <property type="match status" value="1"/>
</dbReference>
<feature type="signal peptide" evidence="1">
    <location>
        <begin position="1"/>
        <end position="22"/>
    </location>
</feature>
<keyword evidence="1" id="KW-0732">Signal</keyword>
<dbReference type="RefSeq" id="WP_265164472.1">
    <property type="nucleotide sequence ID" value="NZ_CP069620.1"/>
</dbReference>
<evidence type="ECO:0000313" key="3">
    <source>
        <dbReference type="Proteomes" id="UP001163981"/>
    </source>
</evidence>